<dbReference type="AlphaFoldDB" id="A0A6A4TID3"/>
<reference evidence="2 3" key="1">
    <citation type="submission" date="2019-06" db="EMBL/GenBank/DDBJ databases">
        <title>Draft genomes of female and male turbot (Scophthalmus maximus).</title>
        <authorList>
            <person name="Xu H."/>
            <person name="Xu X.-W."/>
            <person name="Shao C."/>
            <person name="Chen S."/>
        </authorList>
    </citation>
    <scope>NUCLEOTIDE SEQUENCE [LARGE SCALE GENOMIC DNA]</scope>
    <source>
        <strain evidence="2">Ysfricsl-2016a</strain>
        <tissue evidence="2">Blood</tissue>
    </source>
</reference>
<dbReference type="EMBL" id="VEVO01000002">
    <property type="protein sequence ID" value="KAF0045753.1"/>
    <property type="molecule type" value="Genomic_DNA"/>
</dbReference>
<accession>A0A6A4TID3</accession>
<evidence type="ECO:0000313" key="2">
    <source>
        <dbReference type="EMBL" id="KAF0045753.1"/>
    </source>
</evidence>
<feature type="region of interest" description="Disordered" evidence="1">
    <location>
        <begin position="1"/>
        <end position="20"/>
    </location>
</feature>
<organism evidence="2 3">
    <name type="scientific">Scophthalmus maximus</name>
    <name type="common">Turbot</name>
    <name type="synonym">Psetta maxima</name>
    <dbReference type="NCBI Taxonomy" id="52904"/>
    <lineage>
        <taxon>Eukaryota</taxon>
        <taxon>Metazoa</taxon>
        <taxon>Chordata</taxon>
        <taxon>Craniata</taxon>
        <taxon>Vertebrata</taxon>
        <taxon>Euteleostomi</taxon>
        <taxon>Actinopterygii</taxon>
        <taxon>Neopterygii</taxon>
        <taxon>Teleostei</taxon>
        <taxon>Neoteleostei</taxon>
        <taxon>Acanthomorphata</taxon>
        <taxon>Carangaria</taxon>
        <taxon>Pleuronectiformes</taxon>
        <taxon>Pleuronectoidei</taxon>
        <taxon>Scophthalmidae</taxon>
        <taxon>Scophthalmus</taxon>
    </lineage>
</organism>
<proteinExistence type="predicted"/>
<evidence type="ECO:0000256" key="1">
    <source>
        <dbReference type="SAM" id="MobiDB-lite"/>
    </source>
</evidence>
<sequence length="93" mass="10173">MKWALVTQPESVKRAAEGNPPPPAPLFIVLTAAGALFSPVRGERGERKAAATFAVQQAFCVKCNFTQLHNARLVSQVYNEMLQYDVIVLFPVG</sequence>
<name>A0A6A4TID3_SCOMX</name>
<protein>
    <submittedName>
        <fullName evidence="2">Uncharacterized protein</fullName>
    </submittedName>
</protein>
<comment type="caution">
    <text evidence="2">The sequence shown here is derived from an EMBL/GenBank/DDBJ whole genome shotgun (WGS) entry which is preliminary data.</text>
</comment>
<dbReference type="Proteomes" id="UP000438429">
    <property type="component" value="Unassembled WGS sequence"/>
</dbReference>
<gene>
    <name evidence="2" type="ORF">F2P81_002282</name>
</gene>
<evidence type="ECO:0000313" key="3">
    <source>
        <dbReference type="Proteomes" id="UP000438429"/>
    </source>
</evidence>